<dbReference type="EMBL" id="MEKH01000006">
    <property type="protein sequence ID" value="ODO07072.1"/>
    <property type="molecule type" value="Genomic_DNA"/>
</dbReference>
<name>A0A1E3K4B5_9TREE</name>
<reference evidence="1 2" key="1">
    <citation type="submission" date="2016-06" db="EMBL/GenBank/DDBJ databases">
        <title>Evolution of pathogenesis and genome organization in the Tremellales.</title>
        <authorList>
            <person name="Cuomo C."/>
            <person name="Litvintseva A."/>
            <person name="Heitman J."/>
            <person name="Chen Y."/>
            <person name="Sun S."/>
            <person name="Springer D."/>
            <person name="Dromer F."/>
            <person name="Young S."/>
            <person name="Zeng Q."/>
            <person name="Chapman S."/>
            <person name="Gujja S."/>
            <person name="Saif S."/>
            <person name="Birren B."/>
        </authorList>
    </citation>
    <scope>NUCLEOTIDE SEQUENCE [LARGE SCALE GENOMIC DNA]</scope>
    <source>
        <strain evidence="1 2">CBS 6273</strain>
    </source>
</reference>
<sequence length="187" mass="21000">MALEQKVDFPNIEGVNVDAEYLEALLRVHESWTANDLTANELPKGQSNSVGRVETVEFDDDNSAGPLTGQPRHLTNGFVLTNLQYDPETNKLTRRSLTATRKPSEDVPSDVYKDALEAANEVDQIVWDRLVIRSEDTDGEGWLESCLATNSTLPLSKEQSKVAIELQTDYPEVEMINLEWEVFEGLF</sequence>
<protein>
    <submittedName>
        <fullName evidence="1">Uncharacterized protein</fullName>
    </submittedName>
</protein>
<dbReference type="Proteomes" id="UP000095149">
    <property type="component" value="Unassembled WGS sequence"/>
</dbReference>
<dbReference type="AlphaFoldDB" id="A0A1E3K4B5"/>
<proteinExistence type="predicted"/>
<gene>
    <name evidence="1" type="ORF">I350_04440</name>
</gene>
<evidence type="ECO:0000313" key="1">
    <source>
        <dbReference type="EMBL" id="ODO07072.1"/>
    </source>
</evidence>
<comment type="caution">
    <text evidence="1">The sequence shown here is derived from an EMBL/GenBank/DDBJ whole genome shotgun (WGS) entry which is preliminary data.</text>
</comment>
<evidence type="ECO:0000313" key="2">
    <source>
        <dbReference type="Proteomes" id="UP000095149"/>
    </source>
</evidence>
<organism evidence="1 2">
    <name type="scientific">Cryptococcus amylolentus CBS 6273</name>
    <dbReference type="NCBI Taxonomy" id="1296118"/>
    <lineage>
        <taxon>Eukaryota</taxon>
        <taxon>Fungi</taxon>
        <taxon>Dikarya</taxon>
        <taxon>Basidiomycota</taxon>
        <taxon>Agaricomycotina</taxon>
        <taxon>Tremellomycetes</taxon>
        <taxon>Tremellales</taxon>
        <taxon>Cryptococcaceae</taxon>
        <taxon>Cryptococcus</taxon>
    </lineage>
</organism>
<accession>A0A1E3K4B5</accession>